<dbReference type="InterPro" id="IPR043203">
    <property type="entry name" value="VGCC_Ca_Na"/>
</dbReference>
<evidence type="ECO:0000256" key="1">
    <source>
        <dbReference type="ARBA" id="ARBA00004141"/>
    </source>
</evidence>
<dbReference type="PANTHER" id="PTHR10037:SF62">
    <property type="entry name" value="SODIUM CHANNEL PROTEIN 60E"/>
    <property type="match status" value="1"/>
</dbReference>
<dbReference type="InterPro" id="IPR027359">
    <property type="entry name" value="Volt_channel_dom_sf"/>
</dbReference>
<proteinExistence type="predicted"/>
<feature type="domain" description="Ion transport" evidence="7">
    <location>
        <begin position="12"/>
        <end position="230"/>
    </location>
</feature>
<evidence type="ECO:0000256" key="5">
    <source>
        <dbReference type="SAM" id="Coils"/>
    </source>
</evidence>
<feature type="coiled-coil region" evidence="5">
    <location>
        <begin position="241"/>
        <end position="268"/>
    </location>
</feature>
<dbReference type="SUPFAM" id="SSF81324">
    <property type="entry name" value="Voltage-gated potassium channels"/>
    <property type="match status" value="1"/>
</dbReference>
<feature type="transmembrane region" description="Helical" evidence="6">
    <location>
        <begin position="195"/>
        <end position="221"/>
    </location>
</feature>
<dbReference type="GO" id="GO:0001518">
    <property type="term" value="C:voltage-gated sodium channel complex"/>
    <property type="evidence" value="ECO:0007669"/>
    <property type="project" value="TreeGrafter"/>
</dbReference>
<accession>A0AA96GKE4</accession>
<name>A0AA96GKE4_9BACT</name>
<evidence type="ECO:0000256" key="3">
    <source>
        <dbReference type="ARBA" id="ARBA00022989"/>
    </source>
</evidence>
<sequence>MKDQANQIVRAPWFEYGIIAFILINGVILGLETSPALVEHYGVLMHWGNHVILGIFILEALIKMIAVAPQIDRYFRDGWNLFDFSVIVFSLIPATGEFAMIARLARLLRVVRLISTIPELRLIVSTLVRSIPSMIHVMTLMGVIFYVYAIMGYQLFHEHDPTHWRSLGISLLTLFRVVTLEDWTDVMYTAMDFHYLSWMCFVSFVVLGTFVVINLFIAVVINNLDEAKAERLAELQGPVTQKEILNDLRETQIALKRLEERLERMSGENVLPLSKV</sequence>
<comment type="subcellular location">
    <subcellularLocation>
        <location evidence="1">Membrane</location>
        <topology evidence="1">Multi-pass membrane protein</topology>
    </subcellularLocation>
</comment>
<dbReference type="PANTHER" id="PTHR10037">
    <property type="entry name" value="VOLTAGE-GATED CATION CHANNEL CALCIUM AND SODIUM"/>
    <property type="match status" value="1"/>
</dbReference>
<evidence type="ECO:0000256" key="6">
    <source>
        <dbReference type="SAM" id="Phobius"/>
    </source>
</evidence>
<dbReference type="RefSeq" id="WP_312741643.1">
    <property type="nucleotide sequence ID" value="NZ_CP116968.1"/>
</dbReference>
<dbReference type="InterPro" id="IPR005821">
    <property type="entry name" value="Ion_trans_dom"/>
</dbReference>
<dbReference type="Pfam" id="PF00520">
    <property type="entry name" value="Ion_trans"/>
    <property type="match status" value="1"/>
</dbReference>
<keyword evidence="9" id="KW-1185">Reference proteome</keyword>
<feature type="transmembrane region" description="Helical" evidence="6">
    <location>
        <begin position="12"/>
        <end position="31"/>
    </location>
</feature>
<feature type="transmembrane region" description="Helical" evidence="6">
    <location>
        <begin position="135"/>
        <end position="156"/>
    </location>
</feature>
<keyword evidence="2 6" id="KW-0812">Transmembrane</keyword>
<dbReference type="Gene3D" id="1.10.287.70">
    <property type="match status" value="1"/>
</dbReference>
<feature type="transmembrane region" description="Helical" evidence="6">
    <location>
        <begin position="81"/>
        <end position="104"/>
    </location>
</feature>
<dbReference type="AlphaFoldDB" id="A0AA96GKE4"/>
<evidence type="ECO:0000256" key="2">
    <source>
        <dbReference type="ARBA" id="ARBA00022692"/>
    </source>
</evidence>
<dbReference type="Proteomes" id="UP001302494">
    <property type="component" value="Chromosome"/>
</dbReference>
<dbReference type="EMBL" id="CP116968">
    <property type="protein sequence ID" value="WNM60633.1"/>
    <property type="molecule type" value="Genomic_DNA"/>
</dbReference>
<feature type="transmembrane region" description="Helical" evidence="6">
    <location>
        <begin position="51"/>
        <end position="69"/>
    </location>
</feature>
<evidence type="ECO:0000256" key="4">
    <source>
        <dbReference type="ARBA" id="ARBA00023136"/>
    </source>
</evidence>
<gene>
    <name evidence="8" type="ORF">PQG83_12780</name>
</gene>
<dbReference type="KEGG" id="nneo:PQG83_12780"/>
<protein>
    <submittedName>
        <fullName evidence="8">Ion transporter</fullName>
    </submittedName>
</protein>
<dbReference type="GO" id="GO:0005248">
    <property type="term" value="F:voltage-gated sodium channel activity"/>
    <property type="evidence" value="ECO:0007669"/>
    <property type="project" value="TreeGrafter"/>
</dbReference>
<evidence type="ECO:0000259" key="7">
    <source>
        <dbReference type="Pfam" id="PF00520"/>
    </source>
</evidence>
<dbReference type="Gene3D" id="1.20.120.350">
    <property type="entry name" value="Voltage-gated potassium channels. Chain C"/>
    <property type="match status" value="1"/>
</dbReference>
<reference evidence="8 9" key="1">
    <citation type="submission" date="2023-01" db="EMBL/GenBank/DDBJ databases">
        <title>Cultivation and genomic characterization of new, ubiquitous marine nitrite-oxidizing bacteria from the Nitrospirales.</title>
        <authorList>
            <person name="Mueller A.J."/>
            <person name="Daebeler A."/>
            <person name="Herbold C.W."/>
            <person name="Kirkegaard R.H."/>
            <person name="Daims H."/>
        </authorList>
    </citation>
    <scope>NUCLEOTIDE SEQUENCE [LARGE SCALE GENOMIC DNA]</scope>
    <source>
        <strain evidence="8 9">DK</strain>
    </source>
</reference>
<keyword evidence="5" id="KW-0175">Coiled coil</keyword>
<evidence type="ECO:0000313" key="8">
    <source>
        <dbReference type="EMBL" id="WNM60633.1"/>
    </source>
</evidence>
<evidence type="ECO:0000313" key="9">
    <source>
        <dbReference type="Proteomes" id="UP001302494"/>
    </source>
</evidence>
<keyword evidence="3 6" id="KW-1133">Transmembrane helix</keyword>
<keyword evidence="4 6" id="KW-0472">Membrane</keyword>
<organism evidence="8 9">
    <name type="scientific">Candidatus Nitrospira neomarina</name>
    <dbReference type="NCBI Taxonomy" id="3020899"/>
    <lineage>
        <taxon>Bacteria</taxon>
        <taxon>Pseudomonadati</taxon>
        <taxon>Nitrospirota</taxon>
        <taxon>Nitrospiria</taxon>
        <taxon>Nitrospirales</taxon>
        <taxon>Nitrospiraceae</taxon>
        <taxon>Nitrospira</taxon>
    </lineage>
</organism>